<dbReference type="OrthoDB" id="9813321at2"/>
<dbReference type="Pfam" id="PF09723">
    <property type="entry name" value="Zn_ribbon_8"/>
    <property type="match status" value="1"/>
</dbReference>
<dbReference type="SMART" id="SM00834">
    <property type="entry name" value="CxxC_CXXC_SSSS"/>
    <property type="match status" value="1"/>
</dbReference>
<evidence type="ECO:0000313" key="3">
    <source>
        <dbReference type="EMBL" id="SDT01344.1"/>
    </source>
</evidence>
<accession>A0A1H1WW73</accession>
<feature type="compositionally biased region" description="Basic and acidic residues" evidence="1">
    <location>
        <begin position="54"/>
        <end position="63"/>
    </location>
</feature>
<gene>
    <name evidence="3" type="ORF">SAMN05216421_2699</name>
</gene>
<feature type="region of interest" description="Disordered" evidence="1">
    <location>
        <begin position="54"/>
        <end position="107"/>
    </location>
</feature>
<dbReference type="Proteomes" id="UP000243207">
    <property type="component" value="Chromosome I"/>
</dbReference>
<dbReference type="NCBIfam" id="TIGR02605">
    <property type="entry name" value="CxxC_CxxC_SSSS"/>
    <property type="match status" value="1"/>
</dbReference>
<dbReference type="EMBL" id="LT629736">
    <property type="protein sequence ID" value="SDT01344.1"/>
    <property type="molecule type" value="Genomic_DNA"/>
</dbReference>
<feature type="domain" description="Putative regulatory protein FmdB zinc ribbon" evidence="2">
    <location>
        <begin position="1"/>
        <end position="41"/>
    </location>
</feature>
<protein>
    <submittedName>
        <fullName evidence="3">Putative regulatory protein, FmdB family</fullName>
    </submittedName>
</protein>
<name>A0A1H1WW73_9GAMM</name>
<evidence type="ECO:0000259" key="2">
    <source>
        <dbReference type="SMART" id="SM00834"/>
    </source>
</evidence>
<feature type="compositionally biased region" description="Low complexity" evidence="1">
    <location>
        <begin position="71"/>
        <end position="81"/>
    </location>
</feature>
<dbReference type="InterPro" id="IPR013429">
    <property type="entry name" value="Regulatory_FmdB_Zinc_ribbon"/>
</dbReference>
<dbReference type="STRING" id="487184.SAMN05216421_2699"/>
<sequence length="107" mass="11861">MPVYDFDCPDCGAFEALLPSAERNLPRSCPVCEQPMQRLVSAPRLQVMNSLQRTAHETNERSAHAPKVSHGHSCCSSSSCSHKPRVDGQPPALKQQTGPRRPWMISH</sequence>
<proteinExistence type="predicted"/>
<organism evidence="3 4">
    <name type="scientific">Halopseudomonas xinjiangensis</name>
    <dbReference type="NCBI Taxonomy" id="487184"/>
    <lineage>
        <taxon>Bacteria</taxon>
        <taxon>Pseudomonadati</taxon>
        <taxon>Pseudomonadota</taxon>
        <taxon>Gammaproteobacteria</taxon>
        <taxon>Pseudomonadales</taxon>
        <taxon>Pseudomonadaceae</taxon>
        <taxon>Halopseudomonas</taxon>
    </lineage>
</organism>
<reference evidence="4" key="1">
    <citation type="submission" date="2016-10" db="EMBL/GenBank/DDBJ databases">
        <authorList>
            <person name="Varghese N."/>
            <person name="Submissions S."/>
        </authorList>
    </citation>
    <scope>NUCLEOTIDE SEQUENCE [LARGE SCALE GENOMIC DNA]</scope>
    <source>
        <strain evidence="4">NRRL B-51270</strain>
    </source>
</reference>
<dbReference type="AlphaFoldDB" id="A0A1H1WW73"/>
<dbReference type="RefSeq" id="WP_093395643.1">
    <property type="nucleotide sequence ID" value="NZ_LT629736.1"/>
</dbReference>
<evidence type="ECO:0000256" key="1">
    <source>
        <dbReference type="SAM" id="MobiDB-lite"/>
    </source>
</evidence>
<keyword evidence="4" id="KW-1185">Reference proteome</keyword>
<evidence type="ECO:0000313" key="4">
    <source>
        <dbReference type="Proteomes" id="UP000243207"/>
    </source>
</evidence>